<gene>
    <name evidence="1" type="ORF">H5410_056310</name>
</gene>
<comment type="caution">
    <text evidence="1">The sequence shown here is derived from an EMBL/GenBank/DDBJ whole genome shotgun (WGS) entry which is preliminary data.</text>
</comment>
<name>A0A9J5WMC9_SOLCO</name>
<dbReference type="Proteomes" id="UP000824120">
    <property type="component" value="Chromosome 11"/>
</dbReference>
<keyword evidence="2" id="KW-1185">Reference proteome</keyword>
<dbReference type="OrthoDB" id="1933476at2759"/>
<dbReference type="PANTHER" id="PTHR33355:SF13">
    <property type="entry name" value="WALL-ASSOCIATED RECEPTOR KINASE 3-LIKE"/>
    <property type="match status" value="1"/>
</dbReference>
<dbReference type="EMBL" id="JACXVP010000011">
    <property type="protein sequence ID" value="KAG5576176.1"/>
    <property type="molecule type" value="Genomic_DNA"/>
</dbReference>
<proteinExistence type="predicted"/>
<dbReference type="AlphaFoldDB" id="A0A9J5WMC9"/>
<organism evidence="1 2">
    <name type="scientific">Solanum commersonii</name>
    <name type="common">Commerson's wild potato</name>
    <name type="synonym">Commerson's nightshade</name>
    <dbReference type="NCBI Taxonomy" id="4109"/>
    <lineage>
        <taxon>Eukaryota</taxon>
        <taxon>Viridiplantae</taxon>
        <taxon>Streptophyta</taxon>
        <taxon>Embryophyta</taxon>
        <taxon>Tracheophyta</taxon>
        <taxon>Spermatophyta</taxon>
        <taxon>Magnoliopsida</taxon>
        <taxon>eudicotyledons</taxon>
        <taxon>Gunneridae</taxon>
        <taxon>Pentapetalae</taxon>
        <taxon>asterids</taxon>
        <taxon>lamiids</taxon>
        <taxon>Solanales</taxon>
        <taxon>Solanaceae</taxon>
        <taxon>Solanoideae</taxon>
        <taxon>Solaneae</taxon>
        <taxon>Solanum</taxon>
    </lineage>
</organism>
<dbReference type="PANTHER" id="PTHR33355">
    <property type="entry name" value="WALL-ASSOCIATED RECEPTOR KINASE CARBOXY-TERMINAL PROTEIN-RELATED"/>
    <property type="match status" value="1"/>
</dbReference>
<protein>
    <submittedName>
        <fullName evidence="1">Uncharacterized protein</fullName>
    </submittedName>
</protein>
<evidence type="ECO:0000313" key="2">
    <source>
        <dbReference type="Proteomes" id="UP000824120"/>
    </source>
</evidence>
<reference evidence="1 2" key="1">
    <citation type="submission" date="2020-09" db="EMBL/GenBank/DDBJ databases">
        <title>De no assembly of potato wild relative species, Solanum commersonii.</title>
        <authorList>
            <person name="Cho K."/>
        </authorList>
    </citation>
    <scope>NUCLEOTIDE SEQUENCE [LARGE SCALE GENOMIC DNA]</scope>
    <source>
        <strain evidence="1">LZ3.2</strain>
        <tissue evidence="1">Leaf</tissue>
    </source>
</reference>
<sequence>MYSCKRVTRIGLEPNDPISTCCVYDIPVPIGSGYCLNLPRLQCSLYSSIYGFGGDEGGPMKWEFGISLLYNDSYYVDESCKNREDSGGSCLN</sequence>
<evidence type="ECO:0000313" key="1">
    <source>
        <dbReference type="EMBL" id="KAG5576176.1"/>
    </source>
</evidence>
<accession>A0A9J5WMC9</accession>